<dbReference type="AlphaFoldDB" id="A0AA37CH64"/>
<sequence length="207" mass="23340">MRTNYVLIDLENTCPEHLNLLLKHDFRVMVFVGSNQSKLPFELVQAMQALGEHGEYIKINGNGPNALDFHIAFYMGEIAAKNEESFFHIISRDTGFDPLIAHLKQRKIFAKRSERIEEIPLLSSSQPAPATPQTPEVKSDTLSQAIEFLRKSPKTRPGKLPALHNALNAHLRKTLGENGPEMLIAQLRSRKIITVGKNNSLTYQFPN</sequence>
<dbReference type="InterPro" id="IPR041494">
    <property type="entry name" value="PIN7"/>
</dbReference>
<dbReference type="EMBL" id="BPMS01000011">
    <property type="protein sequence ID" value="GIZ89376.1"/>
    <property type="molecule type" value="Genomic_DNA"/>
</dbReference>
<protein>
    <recommendedName>
        <fullName evidence="1">PIN-like domain-containing protein</fullName>
    </recommendedName>
</protein>
<dbReference type="EMBL" id="BPMT01000011">
    <property type="protein sequence ID" value="GIZ93902.1"/>
    <property type="molecule type" value="Genomic_DNA"/>
</dbReference>
<proteinExistence type="predicted"/>
<evidence type="ECO:0000313" key="5">
    <source>
        <dbReference type="Proteomes" id="UP000887228"/>
    </source>
</evidence>
<reference evidence="2 5" key="1">
    <citation type="submission" date="2021-07" db="EMBL/GenBank/DDBJ databases">
        <title>Whole genome sequencing of carbapenem-resistant Pseudomonas spp. isolated in Japan.</title>
        <authorList>
            <person name="Suzuki M."/>
            <person name="Maehana S."/>
            <person name="Kitasato H."/>
        </authorList>
    </citation>
    <scope>NUCLEOTIDE SEQUENCE</scope>
    <source>
        <strain evidence="2">KAM435</strain>
        <strain evidence="3 5">KAM436</strain>
    </source>
</reference>
<organism evidence="2 4">
    <name type="scientific">Aquipseudomonas alcaligenes</name>
    <name type="common">Pseudomonas alcaligenes</name>
    <dbReference type="NCBI Taxonomy" id="43263"/>
    <lineage>
        <taxon>Bacteria</taxon>
        <taxon>Pseudomonadati</taxon>
        <taxon>Pseudomonadota</taxon>
        <taxon>Gammaproteobacteria</taxon>
        <taxon>Pseudomonadales</taxon>
        <taxon>Pseudomonadaceae</taxon>
        <taxon>Aquipseudomonas</taxon>
    </lineage>
</organism>
<dbReference type="Proteomes" id="UP000887212">
    <property type="component" value="Unassembled WGS sequence"/>
</dbReference>
<gene>
    <name evidence="2" type="ORF">KAM435_27030</name>
    <name evidence="3" type="ORF">KAM436_28700</name>
</gene>
<name>A0AA37CH64_AQUAC</name>
<dbReference type="RefSeq" id="WP_203788746.1">
    <property type="nucleotide sequence ID" value="NZ_AP024354.1"/>
</dbReference>
<feature type="domain" description="PIN-like" evidence="1">
    <location>
        <begin position="7"/>
        <end position="105"/>
    </location>
</feature>
<evidence type="ECO:0000313" key="2">
    <source>
        <dbReference type="EMBL" id="GIZ89376.1"/>
    </source>
</evidence>
<accession>A0AA37CH64</accession>
<dbReference type="Proteomes" id="UP000887228">
    <property type="component" value="Unassembled WGS sequence"/>
</dbReference>
<dbReference type="Pfam" id="PF18475">
    <property type="entry name" value="PIN7"/>
    <property type="match status" value="1"/>
</dbReference>
<evidence type="ECO:0000313" key="4">
    <source>
        <dbReference type="Proteomes" id="UP000887212"/>
    </source>
</evidence>
<evidence type="ECO:0000259" key="1">
    <source>
        <dbReference type="Pfam" id="PF18475"/>
    </source>
</evidence>
<evidence type="ECO:0000313" key="3">
    <source>
        <dbReference type="EMBL" id="GIZ93902.1"/>
    </source>
</evidence>
<comment type="caution">
    <text evidence="2">The sequence shown here is derived from an EMBL/GenBank/DDBJ whole genome shotgun (WGS) entry which is preliminary data.</text>
</comment>